<keyword evidence="3" id="KW-1185">Reference proteome</keyword>
<dbReference type="GO" id="GO:0003951">
    <property type="term" value="F:NAD+ kinase activity"/>
    <property type="evidence" value="ECO:0007669"/>
    <property type="project" value="TreeGrafter"/>
</dbReference>
<dbReference type="AlphaFoldDB" id="A0A2J8AJD4"/>
<dbReference type="SUPFAM" id="SSF111331">
    <property type="entry name" value="NAD kinase/diacylglycerol kinase-like"/>
    <property type="match status" value="1"/>
</dbReference>
<gene>
    <name evidence="2" type="ORF">TSOC_000443</name>
</gene>
<reference evidence="2 3" key="1">
    <citation type="journal article" date="2017" name="Mol. Biol. Evol.">
        <title>The 4-celled Tetrabaena socialis nuclear genome reveals the essential components for genetic control of cell number at the origin of multicellularity in the volvocine lineage.</title>
        <authorList>
            <person name="Featherston J."/>
            <person name="Arakaki Y."/>
            <person name="Hanschen E.R."/>
            <person name="Ferris P.J."/>
            <person name="Michod R.E."/>
            <person name="Olson B.J.S.C."/>
            <person name="Nozaki H."/>
            <person name="Durand P.M."/>
        </authorList>
    </citation>
    <scope>NUCLEOTIDE SEQUENCE [LARGE SCALE GENOMIC DNA]</scope>
    <source>
        <strain evidence="2 3">NIES-571</strain>
    </source>
</reference>
<dbReference type="InterPro" id="IPR016064">
    <property type="entry name" value="NAD/diacylglycerol_kinase_sf"/>
</dbReference>
<feature type="region of interest" description="Disordered" evidence="1">
    <location>
        <begin position="33"/>
        <end position="63"/>
    </location>
</feature>
<proteinExistence type="predicted"/>
<sequence length="236" mass="25188">MLGALTRMASGAISKTSRRSLVAAGDHALRTTRRLLTPHASPVGVSMSQPGATTPAGPQTGRSPVATAALQTPAAGSMCEPDGYESGLIRGASIKFSDSATLRLRRRADLQWQAGVPSRVLIVKKPKNPEASTKLGEIGAWLQARGIEVFVERAVWATEFPEFTVFDPHVNADVIDFCITLGGDGTVLYMTSLFEQPFDSCSDQRQPSSCCTPVRKAMCALRTGPFVVPTSFVTAY</sequence>
<organism evidence="2 3">
    <name type="scientific">Tetrabaena socialis</name>
    <dbReference type="NCBI Taxonomy" id="47790"/>
    <lineage>
        <taxon>Eukaryota</taxon>
        <taxon>Viridiplantae</taxon>
        <taxon>Chlorophyta</taxon>
        <taxon>core chlorophytes</taxon>
        <taxon>Chlorophyceae</taxon>
        <taxon>CS clade</taxon>
        <taxon>Chlamydomonadales</taxon>
        <taxon>Tetrabaenaceae</taxon>
        <taxon>Tetrabaena</taxon>
    </lineage>
</organism>
<comment type="caution">
    <text evidence="2">The sequence shown here is derived from an EMBL/GenBank/DDBJ whole genome shotgun (WGS) entry which is preliminary data.</text>
</comment>
<feature type="compositionally biased region" description="Polar residues" evidence="1">
    <location>
        <begin position="46"/>
        <end position="62"/>
    </location>
</feature>
<dbReference type="PANTHER" id="PTHR20275">
    <property type="entry name" value="NAD KINASE"/>
    <property type="match status" value="1"/>
</dbReference>
<evidence type="ECO:0000313" key="2">
    <source>
        <dbReference type="EMBL" id="PNH12625.1"/>
    </source>
</evidence>
<accession>A0A2J8AJD4</accession>
<dbReference type="Gene3D" id="3.40.50.10330">
    <property type="entry name" value="Probable inorganic polyphosphate/atp-NAD kinase, domain 1"/>
    <property type="match status" value="1"/>
</dbReference>
<protein>
    <recommendedName>
        <fullName evidence="4">NAD kinase 2, chloroplastic</fullName>
    </recommendedName>
</protein>
<evidence type="ECO:0008006" key="4">
    <source>
        <dbReference type="Google" id="ProtNLM"/>
    </source>
</evidence>
<evidence type="ECO:0000313" key="3">
    <source>
        <dbReference type="Proteomes" id="UP000236333"/>
    </source>
</evidence>
<evidence type="ECO:0000256" key="1">
    <source>
        <dbReference type="SAM" id="MobiDB-lite"/>
    </source>
</evidence>
<dbReference type="GO" id="GO:0006741">
    <property type="term" value="P:NADP+ biosynthetic process"/>
    <property type="evidence" value="ECO:0007669"/>
    <property type="project" value="TreeGrafter"/>
</dbReference>
<dbReference type="PANTHER" id="PTHR20275:SF6">
    <property type="entry name" value="NAD KINASE 2, CHLOROPLASTIC"/>
    <property type="match status" value="1"/>
</dbReference>
<dbReference type="Proteomes" id="UP000236333">
    <property type="component" value="Unassembled WGS sequence"/>
</dbReference>
<dbReference type="InterPro" id="IPR017438">
    <property type="entry name" value="ATP-NAD_kinase_N"/>
</dbReference>
<dbReference type="EMBL" id="PGGS01000006">
    <property type="protein sequence ID" value="PNH12625.1"/>
    <property type="molecule type" value="Genomic_DNA"/>
</dbReference>
<name>A0A2J8AJD4_9CHLO</name>
<dbReference type="OrthoDB" id="24581at2759"/>